<proteinExistence type="predicted"/>
<evidence type="ECO:0000313" key="1">
    <source>
        <dbReference type="EMBL" id="KAH7842625.1"/>
    </source>
</evidence>
<dbReference type="EMBL" id="CM037151">
    <property type="protein sequence ID" value="KAH7842625.1"/>
    <property type="molecule type" value="Genomic_DNA"/>
</dbReference>
<accession>A0ACB7XPU8</accession>
<sequence>MILKLGDISEMTFGGRHVIMMMALFSIDTELIYNEFFLSHSSYLVVQPMRSVIFLAGNATTAPEYLDDVNGSCKGEHHRHY</sequence>
<name>A0ACB7XPU8_9ERIC</name>
<organism evidence="1 2">
    <name type="scientific">Vaccinium darrowii</name>
    <dbReference type="NCBI Taxonomy" id="229202"/>
    <lineage>
        <taxon>Eukaryota</taxon>
        <taxon>Viridiplantae</taxon>
        <taxon>Streptophyta</taxon>
        <taxon>Embryophyta</taxon>
        <taxon>Tracheophyta</taxon>
        <taxon>Spermatophyta</taxon>
        <taxon>Magnoliopsida</taxon>
        <taxon>eudicotyledons</taxon>
        <taxon>Gunneridae</taxon>
        <taxon>Pentapetalae</taxon>
        <taxon>asterids</taxon>
        <taxon>Ericales</taxon>
        <taxon>Ericaceae</taxon>
        <taxon>Vaccinioideae</taxon>
        <taxon>Vaccinieae</taxon>
        <taxon>Vaccinium</taxon>
    </lineage>
</organism>
<reference evidence="1 2" key="1">
    <citation type="journal article" date="2021" name="Hortic Res">
        <title>High-quality reference genome and annotation aids understanding of berry development for evergreen blueberry (Vaccinium darrowii).</title>
        <authorList>
            <person name="Yu J."/>
            <person name="Hulse-Kemp A.M."/>
            <person name="Babiker E."/>
            <person name="Staton M."/>
        </authorList>
    </citation>
    <scope>NUCLEOTIDE SEQUENCE [LARGE SCALE GENOMIC DNA]</scope>
    <source>
        <strain evidence="2">cv. NJ 8807/NJ 8810</strain>
        <tissue evidence="1">Young leaf</tissue>
    </source>
</reference>
<evidence type="ECO:0000313" key="2">
    <source>
        <dbReference type="Proteomes" id="UP000828048"/>
    </source>
</evidence>
<keyword evidence="2" id="KW-1185">Reference proteome</keyword>
<comment type="caution">
    <text evidence="1">The sequence shown here is derived from an EMBL/GenBank/DDBJ whole genome shotgun (WGS) entry which is preliminary data.</text>
</comment>
<gene>
    <name evidence="1" type="ORF">Vadar_007479</name>
</gene>
<protein>
    <submittedName>
        <fullName evidence="1">Uncharacterized protein</fullName>
    </submittedName>
</protein>
<dbReference type="Proteomes" id="UP000828048">
    <property type="component" value="Chromosome 1"/>
</dbReference>